<feature type="compositionally biased region" description="Low complexity" evidence="2">
    <location>
        <begin position="280"/>
        <end position="303"/>
    </location>
</feature>
<keyword evidence="4" id="KW-1185">Reference proteome</keyword>
<feature type="region of interest" description="Disordered" evidence="2">
    <location>
        <begin position="106"/>
        <end position="146"/>
    </location>
</feature>
<reference evidence="3 4" key="1">
    <citation type="submission" date="2013-11" db="EMBL/GenBank/DDBJ databases">
        <title>The Damaraland mole rat (Fukomys damarensis) genome and evolution of African mole rats.</title>
        <authorList>
            <person name="Gladyshev V.N."/>
            <person name="Fang X."/>
        </authorList>
    </citation>
    <scope>NUCLEOTIDE SEQUENCE [LARGE SCALE GENOMIC DNA]</scope>
    <source>
        <tissue evidence="3">Liver</tissue>
    </source>
</reference>
<dbReference type="InterPro" id="IPR050149">
    <property type="entry name" value="Collagen_superfamily"/>
</dbReference>
<evidence type="ECO:0000313" key="4">
    <source>
        <dbReference type="Proteomes" id="UP000028990"/>
    </source>
</evidence>
<dbReference type="GO" id="GO:0005581">
    <property type="term" value="C:collagen trimer"/>
    <property type="evidence" value="ECO:0007669"/>
    <property type="project" value="UniProtKB-KW"/>
</dbReference>
<dbReference type="Pfam" id="PF01391">
    <property type="entry name" value="Collagen"/>
    <property type="match status" value="2"/>
</dbReference>
<dbReference type="EMBL" id="KN123330">
    <property type="protein sequence ID" value="KFO25839.1"/>
    <property type="molecule type" value="Genomic_DNA"/>
</dbReference>
<keyword evidence="1 3" id="KW-0176">Collagen</keyword>
<feature type="compositionally biased region" description="Pro residues" evidence="2">
    <location>
        <begin position="205"/>
        <end position="217"/>
    </location>
</feature>
<feature type="region of interest" description="Disordered" evidence="2">
    <location>
        <begin position="195"/>
        <end position="383"/>
    </location>
</feature>
<dbReference type="Proteomes" id="UP000028990">
    <property type="component" value="Unassembled WGS sequence"/>
</dbReference>
<feature type="region of interest" description="Disordered" evidence="2">
    <location>
        <begin position="410"/>
        <end position="433"/>
    </location>
</feature>
<accession>A0A091D154</accession>
<name>A0A091D154_FUKDA</name>
<evidence type="ECO:0000256" key="1">
    <source>
        <dbReference type="ARBA" id="ARBA00023119"/>
    </source>
</evidence>
<dbReference type="InterPro" id="IPR008160">
    <property type="entry name" value="Collagen"/>
</dbReference>
<dbReference type="GO" id="GO:0005615">
    <property type="term" value="C:extracellular space"/>
    <property type="evidence" value="ECO:0007669"/>
    <property type="project" value="TreeGrafter"/>
</dbReference>
<feature type="compositionally biased region" description="Basic and acidic residues" evidence="2">
    <location>
        <begin position="250"/>
        <end position="260"/>
    </location>
</feature>
<dbReference type="GO" id="GO:0031012">
    <property type="term" value="C:extracellular matrix"/>
    <property type="evidence" value="ECO:0007669"/>
    <property type="project" value="TreeGrafter"/>
</dbReference>
<dbReference type="PANTHER" id="PTHR24023">
    <property type="entry name" value="COLLAGEN ALPHA"/>
    <property type="match status" value="1"/>
</dbReference>
<sequence>MILPRVDVEIGRPAVRQCVQKVKIYGQLYSDYNESSSQLGEVLGSSTPELRRITYSPPLRVPRVPLSHVTHGEWLTVLWVTGLPGFPTVAALHSNQILTVKVCGHARPTRSDPQSAHRQQEPATCRRAPREDGGIGPAHPPETTSHLPVICTHSCWRSNSEGRTLATTHGSRVHAPVCWLAALVETELALDGATLCSGDQGQAGPPGPPGPPGPRGPPGDTGKDGPRGMPGVPGSLGAPGSPGMNGQKGEPGKQGEKGDAGDSGPKGDTGEKGEPGFIGPQGEPGLPGLPGTKGPPGQKGDPGATEIIDYNGNLHEALQGDPGSPGTPGADGEQGLKGSKGDTGDPGVPGEKGGIGLPGLPGANGVKGEKGDSGLPGPQGPSKISRQLILKAPEKKCGLLKAPHQNLVHLKEGGGQHPGQGGPPSSKGMASPVHSRFTLGELGLRATLTTTLTLPGQTAAVSILISSCGCTASASPKSQKPAVLPGVLCYSVDLRRLKEDDPVTMPYMSFSNCKRANFCFPRGQLPAILL</sequence>
<evidence type="ECO:0000256" key="2">
    <source>
        <dbReference type="SAM" id="MobiDB-lite"/>
    </source>
</evidence>
<proteinExistence type="predicted"/>
<dbReference type="AlphaFoldDB" id="A0A091D154"/>
<dbReference type="GO" id="GO:0030198">
    <property type="term" value="P:extracellular matrix organization"/>
    <property type="evidence" value="ECO:0007669"/>
    <property type="project" value="TreeGrafter"/>
</dbReference>
<protein>
    <submittedName>
        <fullName evidence="3">Collagen alpha-1(XXV) chain</fullName>
    </submittedName>
</protein>
<dbReference type="GO" id="GO:0030020">
    <property type="term" value="F:extracellular matrix structural constituent conferring tensile strength"/>
    <property type="evidence" value="ECO:0007669"/>
    <property type="project" value="TreeGrafter"/>
</dbReference>
<gene>
    <name evidence="3" type="ORF">H920_12757</name>
</gene>
<dbReference type="PANTHER" id="PTHR24023:SF1060">
    <property type="entry name" value="COLLAGEN ALPHA-1(IV) CHAIN"/>
    <property type="match status" value="1"/>
</dbReference>
<evidence type="ECO:0000313" key="3">
    <source>
        <dbReference type="EMBL" id="KFO25839.1"/>
    </source>
</evidence>
<organism evidence="3 4">
    <name type="scientific">Fukomys damarensis</name>
    <name type="common">Damaraland mole rat</name>
    <name type="synonym">Cryptomys damarensis</name>
    <dbReference type="NCBI Taxonomy" id="885580"/>
    <lineage>
        <taxon>Eukaryota</taxon>
        <taxon>Metazoa</taxon>
        <taxon>Chordata</taxon>
        <taxon>Craniata</taxon>
        <taxon>Vertebrata</taxon>
        <taxon>Euteleostomi</taxon>
        <taxon>Mammalia</taxon>
        <taxon>Eutheria</taxon>
        <taxon>Euarchontoglires</taxon>
        <taxon>Glires</taxon>
        <taxon>Rodentia</taxon>
        <taxon>Hystricomorpha</taxon>
        <taxon>Bathyergidae</taxon>
        <taxon>Fukomys</taxon>
    </lineage>
</organism>
<feature type="compositionally biased region" description="Gly residues" evidence="2">
    <location>
        <begin position="350"/>
        <end position="359"/>
    </location>
</feature>